<proteinExistence type="predicted"/>
<protein>
    <submittedName>
        <fullName evidence="1">Uncharacterized protein</fullName>
    </submittedName>
</protein>
<accession>A0A2T1FCJ9</accession>
<name>A0A2T1FCJ9_9CYAN</name>
<keyword evidence="2" id="KW-1185">Reference proteome</keyword>
<dbReference type="Proteomes" id="UP000238937">
    <property type="component" value="Unassembled WGS sequence"/>
</dbReference>
<reference evidence="1 2" key="1">
    <citation type="submission" date="2018-03" db="EMBL/GenBank/DDBJ databases">
        <title>The ancient ancestry and fast evolution of plastids.</title>
        <authorList>
            <person name="Moore K.R."/>
            <person name="Magnabosco C."/>
            <person name="Momper L."/>
            <person name="Gold D.A."/>
            <person name="Bosak T."/>
            <person name="Fournier G.P."/>
        </authorList>
    </citation>
    <scope>NUCLEOTIDE SEQUENCE [LARGE SCALE GENOMIC DNA]</scope>
    <source>
        <strain evidence="1 2">CCALA 037</strain>
    </source>
</reference>
<dbReference type="EMBL" id="PVWO01000575">
    <property type="protein sequence ID" value="PSB42705.1"/>
    <property type="molecule type" value="Genomic_DNA"/>
</dbReference>
<organism evidence="1 2">
    <name type="scientific">Chamaesiphon polymorphus CCALA 037</name>
    <dbReference type="NCBI Taxonomy" id="2107692"/>
    <lineage>
        <taxon>Bacteria</taxon>
        <taxon>Bacillati</taxon>
        <taxon>Cyanobacteriota</taxon>
        <taxon>Cyanophyceae</taxon>
        <taxon>Gomontiellales</taxon>
        <taxon>Chamaesiphonaceae</taxon>
        <taxon>Chamaesiphon</taxon>
    </lineage>
</organism>
<gene>
    <name evidence="1" type="ORF">C7B77_26585</name>
</gene>
<comment type="caution">
    <text evidence="1">The sequence shown here is derived from an EMBL/GenBank/DDBJ whole genome shotgun (WGS) entry which is preliminary data.</text>
</comment>
<dbReference type="AlphaFoldDB" id="A0A2T1FCJ9"/>
<sequence>MDREHFYKLPEATDNNNAFRLQWRVDPRLRRYIHNRIPEDSSTSAVLAIAQGLVLEVRQLPPNREKLSPAARDLSGCIAALLAYTLFLQPTLGRRMQIQLRTNMFERLQRHLQGLELRDIYQIGLTLIFNPADFLNNFQPLFRLVR</sequence>
<evidence type="ECO:0000313" key="1">
    <source>
        <dbReference type="EMBL" id="PSB42705.1"/>
    </source>
</evidence>
<evidence type="ECO:0000313" key="2">
    <source>
        <dbReference type="Proteomes" id="UP000238937"/>
    </source>
</evidence>
<dbReference type="RefSeq" id="WP_106312103.1">
    <property type="nucleotide sequence ID" value="NZ_PVWO01000575.1"/>
</dbReference>